<keyword evidence="2" id="KW-1185">Reference proteome</keyword>
<sequence>MTDTAIATVGELIAALDHYDPAAPVRLATQPAYPLENLLARVVCTHDHADQPVVWLGASDQVGYVPAPVADALGWS</sequence>
<reference evidence="1 2" key="1">
    <citation type="journal article" date="2015" name="Genome Announc.">
        <title>Draft Genome Sequence of Norvancomycin-Producing Strain Amycolatopsis orientalis CPCC200066.</title>
        <authorList>
            <person name="Lei X."/>
            <person name="Yuan F."/>
            <person name="Shi Y."/>
            <person name="Li X."/>
            <person name="Wang L."/>
            <person name="Hong B."/>
        </authorList>
    </citation>
    <scope>NUCLEOTIDE SEQUENCE [LARGE SCALE GENOMIC DNA]</scope>
    <source>
        <strain evidence="1 2">B-37</strain>
    </source>
</reference>
<dbReference type="KEGG" id="aori:SD37_39785"/>
<dbReference type="EMBL" id="CP016174">
    <property type="protein sequence ID" value="ANN21129.1"/>
    <property type="molecule type" value="Genomic_DNA"/>
</dbReference>
<protein>
    <submittedName>
        <fullName evidence="1">Uncharacterized protein</fullName>
    </submittedName>
</protein>
<proteinExistence type="predicted"/>
<accession>A0A193C9K4</accession>
<gene>
    <name evidence="1" type="ORF">SD37_39785</name>
</gene>
<dbReference type="Proteomes" id="UP000093695">
    <property type="component" value="Chromosome"/>
</dbReference>
<dbReference type="STRING" id="31958.SD37_39785"/>
<dbReference type="RefSeq" id="WP_044855228.1">
    <property type="nucleotide sequence ID" value="NZ_CP016174.1"/>
</dbReference>
<organism evidence="1 2">
    <name type="scientific">Amycolatopsis orientalis</name>
    <name type="common">Nocardia orientalis</name>
    <dbReference type="NCBI Taxonomy" id="31958"/>
    <lineage>
        <taxon>Bacteria</taxon>
        <taxon>Bacillati</taxon>
        <taxon>Actinomycetota</taxon>
        <taxon>Actinomycetes</taxon>
        <taxon>Pseudonocardiales</taxon>
        <taxon>Pseudonocardiaceae</taxon>
        <taxon>Amycolatopsis</taxon>
    </lineage>
</organism>
<dbReference type="AlphaFoldDB" id="A0A193C9K4"/>
<evidence type="ECO:0000313" key="2">
    <source>
        <dbReference type="Proteomes" id="UP000093695"/>
    </source>
</evidence>
<evidence type="ECO:0000313" key="1">
    <source>
        <dbReference type="EMBL" id="ANN21129.1"/>
    </source>
</evidence>
<name>A0A193C9K4_AMYOR</name>